<dbReference type="EMBL" id="CADCTL010000242">
    <property type="protein sequence ID" value="CAA9274101.1"/>
    <property type="molecule type" value="Genomic_DNA"/>
</dbReference>
<accession>A0A6J4J9Q9</accession>
<evidence type="ECO:0000256" key="1">
    <source>
        <dbReference type="SAM" id="MobiDB-lite"/>
    </source>
</evidence>
<sequence length="80" mass="8015">GQDVPAGHGGVHLRDPHGPALARGAHGGLETGGQRPAPRLDRHPEARNQRLGHGGGAGRAGDVGAARRAALDQATARGLV</sequence>
<feature type="compositionally biased region" description="Low complexity" evidence="1">
    <location>
        <begin position="62"/>
        <end position="80"/>
    </location>
</feature>
<gene>
    <name evidence="2" type="ORF">AVDCRST_MAG04-3315</name>
</gene>
<feature type="non-terminal residue" evidence="2">
    <location>
        <position position="80"/>
    </location>
</feature>
<reference evidence="2" key="1">
    <citation type="submission" date="2020-02" db="EMBL/GenBank/DDBJ databases">
        <authorList>
            <person name="Meier V. D."/>
        </authorList>
    </citation>
    <scope>NUCLEOTIDE SEQUENCE</scope>
    <source>
        <strain evidence="2">AVDCRST_MAG04</strain>
    </source>
</reference>
<evidence type="ECO:0000313" key="2">
    <source>
        <dbReference type="EMBL" id="CAA9274101.1"/>
    </source>
</evidence>
<dbReference type="AlphaFoldDB" id="A0A6J4J9Q9"/>
<feature type="compositionally biased region" description="Basic and acidic residues" evidence="1">
    <location>
        <begin position="38"/>
        <end position="48"/>
    </location>
</feature>
<proteinExistence type="predicted"/>
<name>A0A6J4J9Q9_9PROT</name>
<protein>
    <submittedName>
        <fullName evidence="2">Uncharacterized protein</fullName>
    </submittedName>
</protein>
<feature type="region of interest" description="Disordered" evidence="1">
    <location>
        <begin position="1"/>
        <end position="80"/>
    </location>
</feature>
<feature type="compositionally biased region" description="Gly residues" evidence="1">
    <location>
        <begin position="52"/>
        <end position="61"/>
    </location>
</feature>
<organism evidence="2">
    <name type="scientific">uncultured Acetobacteraceae bacterium</name>
    <dbReference type="NCBI Taxonomy" id="169975"/>
    <lineage>
        <taxon>Bacteria</taxon>
        <taxon>Pseudomonadati</taxon>
        <taxon>Pseudomonadota</taxon>
        <taxon>Alphaproteobacteria</taxon>
        <taxon>Acetobacterales</taxon>
        <taxon>Acetobacteraceae</taxon>
        <taxon>environmental samples</taxon>
    </lineage>
</organism>
<feature type="non-terminal residue" evidence="2">
    <location>
        <position position="1"/>
    </location>
</feature>